<protein>
    <submittedName>
        <fullName evidence="1">Uncharacterized protein</fullName>
    </submittedName>
</protein>
<accession>A0A382F306</accession>
<sequence length="163" mass="16947">MKFLKTSVLALAAVFAMGNLASAETVTFTGIAYGTTLTSEQTVLPDGNILVISTNHSIWVQDGLPEGFPSNVSANCQNSGLRSPEFANLGTTWTCTATDIDGDGFINTGGDANPDWSGCFFKTVAGWGKYAGVTVSGKCAFGGNISADGTDWSLTWTGEITTP</sequence>
<gene>
    <name evidence="1" type="ORF">METZ01_LOCUS209876</name>
</gene>
<dbReference type="EMBL" id="UINC01047582">
    <property type="protein sequence ID" value="SVB57022.1"/>
    <property type="molecule type" value="Genomic_DNA"/>
</dbReference>
<proteinExistence type="predicted"/>
<dbReference type="AlphaFoldDB" id="A0A382F306"/>
<reference evidence="1" key="1">
    <citation type="submission" date="2018-05" db="EMBL/GenBank/DDBJ databases">
        <authorList>
            <person name="Lanie J.A."/>
            <person name="Ng W.-L."/>
            <person name="Kazmierczak K.M."/>
            <person name="Andrzejewski T.M."/>
            <person name="Davidsen T.M."/>
            <person name="Wayne K.J."/>
            <person name="Tettelin H."/>
            <person name="Glass J.I."/>
            <person name="Rusch D."/>
            <person name="Podicherti R."/>
            <person name="Tsui H.-C.T."/>
            <person name="Winkler M.E."/>
        </authorList>
    </citation>
    <scope>NUCLEOTIDE SEQUENCE</scope>
</reference>
<evidence type="ECO:0000313" key="1">
    <source>
        <dbReference type="EMBL" id="SVB57022.1"/>
    </source>
</evidence>
<name>A0A382F306_9ZZZZ</name>
<organism evidence="1">
    <name type="scientific">marine metagenome</name>
    <dbReference type="NCBI Taxonomy" id="408172"/>
    <lineage>
        <taxon>unclassified sequences</taxon>
        <taxon>metagenomes</taxon>
        <taxon>ecological metagenomes</taxon>
    </lineage>
</organism>